<keyword evidence="3" id="KW-1185">Reference proteome</keyword>
<feature type="compositionally biased region" description="Acidic residues" evidence="1">
    <location>
        <begin position="12"/>
        <end position="26"/>
    </location>
</feature>
<name>A0AAD4VKI5_PRUDU</name>
<dbReference type="AlphaFoldDB" id="A0AAD4VKI5"/>
<evidence type="ECO:0000313" key="3">
    <source>
        <dbReference type="Proteomes" id="UP001054821"/>
    </source>
</evidence>
<feature type="compositionally biased region" description="Basic and acidic residues" evidence="1">
    <location>
        <begin position="1"/>
        <end position="11"/>
    </location>
</feature>
<feature type="region of interest" description="Disordered" evidence="1">
    <location>
        <begin position="1"/>
        <end position="27"/>
    </location>
</feature>
<evidence type="ECO:0000313" key="2">
    <source>
        <dbReference type="EMBL" id="KAI5326014.1"/>
    </source>
</evidence>
<accession>A0AAD4VKI5</accession>
<protein>
    <submittedName>
        <fullName evidence="2">Uncharacterized protein</fullName>
    </submittedName>
</protein>
<proteinExistence type="predicted"/>
<comment type="caution">
    <text evidence="2">The sequence shown here is derived from an EMBL/GenBank/DDBJ whole genome shotgun (WGS) entry which is preliminary data.</text>
</comment>
<dbReference type="EMBL" id="JAJFAZ020000006">
    <property type="protein sequence ID" value="KAI5326014.1"/>
    <property type="molecule type" value="Genomic_DNA"/>
</dbReference>
<evidence type="ECO:0000256" key="1">
    <source>
        <dbReference type="SAM" id="MobiDB-lite"/>
    </source>
</evidence>
<organism evidence="2 3">
    <name type="scientific">Prunus dulcis</name>
    <name type="common">Almond</name>
    <name type="synonym">Amygdalus dulcis</name>
    <dbReference type="NCBI Taxonomy" id="3755"/>
    <lineage>
        <taxon>Eukaryota</taxon>
        <taxon>Viridiplantae</taxon>
        <taxon>Streptophyta</taxon>
        <taxon>Embryophyta</taxon>
        <taxon>Tracheophyta</taxon>
        <taxon>Spermatophyta</taxon>
        <taxon>Magnoliopsida</taxon>
        <taxon>eudicotyledons</taxon>
        <taxon>Gunneridae</taxon>
        <taxon>Pentapetalae</taxon>
        <taxon>rosids</taxon>
        <taxon>fabids</taxon>
        <taxon>Rosales</taxon>
        <taxon>Rosaceae</taxon>
        <taxon>Amygdaloideae</taxon>
        <taxon>Amygdaleae</taxon>
        <taxon>Prunus</taxon>
    </lineage>
</organism>
<sequence length="143" mass="15656">MVEAYKGKDADADSFDDTDSSSEEEVPALAAEATIAKGSKVIKDVEDVVRHVGALISTGTTASVPKDRENGVLPVDLWYDVLMAHNAYRSISRQPPLATLSFFFSILLMILLMASTCPLDCGCAGYANKMLMLNRKHKCRKRE</sequence>
<reference evidence="2 3" key="1">
    <citation type="journal article" date="2022" name="G3 (Bethesda)">
        <title>Whole-genome sequence and methylome profiling of the almond [Prunus dulcis (Mill.) D.A. Webb] cultivar 'Nonpareil'.</title>
        <authorList>
            <person name="D'Amico-Willman K.M."/>
            <person name="Ouma W.Z."/>
            <person name="Meulia T."/>
            <person name="Sideli G.M."/>
            <person name="Gradziel T.M."/>
            <person name="Fresnedo-Ramirez J."/>
        </authorList>
    </citation>
    <scope>NUCLEOTIDE SEQUENCE [LARGE SCALE GENOMIC DNA]</scope>
    <source>
        <strain evidence="2">Clone GOH B32 T37-40</strain>
    </source>
</reference>
<dbReference type="Proteomes" id="UP001054821">
    <property type="component" value="Chromosome 6"/>
</dbReference>
<gene>
    <name evidence="2" type="ORF">L3X38_035088</name>
</gene>